<organism evidence="1 2">
    <name type="scientific">Bythopirellula goksoeyrii</name>
    <dbReference type="NCBI Taxonomy" id="1400387"/>
    <lineage>
        <taxon>Bacteria</taxon>
        <taxon>Pseudomonadati</taxon>
        <taxon>Planctomycetota</taxon>
        <taxon>Planctomycetia</taxon>
        <taxon>Pirellulales</taxon>
        <taxon>Lacipirellulaceae</taxon>
        <taxon>Bythopirellula</taxon>
    </lineage>
</organism>
<reference evidence="1 2" key="1">
    <citation type="submission" date="2019-08" db="EMBL/GenBank/DDBJ databases">
        <title>Deep-cultivation of Planctomycetes and their phenomic and genomic characterization uncovers novel biology.</title>
        <authorList>
            <person name="Wiegand S."/>
            <person name="Jogler M."/>
            <person name="Boedeker C."/>
            <person name="Pinto D."/>
            <person name="Vollmers J."/>
            <person name="Rivas-Marin E."/>
            <person name="Kohn T."/>
            <person name="Peeters S.H."/>
            <person name="Heuer A."/>
            <person name="Rast P."/>
            <person name="Oberbeckmann S."/>
            <person name="Bunk B."/>
            <person name="Jeske O."/>
            <person name="Meyerdierks A."/>
            <person name="Storesund J.E."/>
            <person name="Kallscheuer N."/>
            <person name="Luecker S."/>
            <person name="Lage O.M."/>
            <person name="Pohl T."/>
            <person name="Merkel B.J."/>
            <person name="Hornburger P."/>
            <person name="Mueller R.-W."/>
            <person name="Bruemmer F."/>
            <person name="Labrenz M."/>
            <person name="Spormann A.M."/>
            <person name="Op den Camp H."/>
            <person name="Overmann J."/>
            <person name="Amann R."/>
            <person name="Jetten M.S.M."/>
            <person name="Mascher T."/>
            <person name="Medema M.H."/>
            <person name="Devos D.P."/>
            <person name="Kaster A.-K."/>
            <person name="Ovreas L."/>
            <person name="Rohde M."/>
            <person name="Galperin M.Y."/>
            <person name="Jogler C."/>
        </authorList>
    </citation>
    <scope>NUCLEOTIDE SEQUENCE [LARGE SCALE GENOMIC DNA]</scope>
    <source>
        <strain evidence="1 2">Pr1d</strain>
    </source>
</reference>
<evidence type="ECO:0000313" key="1">
    <source>
        <dbReference type="EMBL" id="QEG33688.1"/>
    </source>
</evidence>
<keyword evidence="2" id="KW-1185">Reference proteome</keyword>
<name>A0A5B9Q3S3_9BACT</name>
<dbReference type="AlphaFoldDB" id="A0A5B9Q3S3"/>
<sequence length="61" mass="6844">MFRPGEIDNKTISVAVANIYCLVPCRVFQIQTLAETLRKFLAARFVRIAAARAFAAPIFEN</sequence>
<dbReference type="EMBL" id="CP042913">
    <property type="protein sequence ID" value="QEG33688.1"/>
    <property type="molecule type" value="Genomic_DNA"/>
</dbReference>
<proteinExistence type="predicted"/>
<accession>A0A5B9Q3S3</accession>
<evidence type="ECO:0000313" key="2">
    <source>
        <dbReference type="Proteomes" id="UP000323917"/>
    </source>
</evidence>
<dbReference type="KEGG" id="bgok:Pr1d_09520"/>
<gene>
    <name evidence="1" type="ORF">Pr1d_09520</name>
</gene>
<dbReference type="Proteomes" id="UP000323917">
    <property type="component" value="Chromosome"/>
</dbReference>
<protein>
    <submittedName>
        <fullName evidence="1">Uncharacterized protein</fullName>
    </submittedName>
</protein>